<keyword evidence="4" id="KW-1185">Reference proteome</keyword>
<dbReference type="PhylomeDB" id="A0A068VD32"/>
<dbReference type="InParanoid" id="A0A068VD32"/>
<feature type="domain" description="BURP" evidence="2">
    <location>
        <begin position="94"/>
        <end position="311"/>
    </location>
</feature>
<dbReference type="EMBL" id="HG739328">
    <property type="protein sequence ID" value="CDP18474.1"/>
    <property type="molecule type" value="Genomic_DNA"/>
</dbReference>
<accession>A0A068VD32</accession>
<dbReference type="AlphaFoldDB" id="A0A068VD32"/>
<dbReference type="Proteomes" id="UP000295252">
    <property type="component" value="Chromosome X"/>
</dbReference>
<dbReference type="STRING" id="49390.A0A068VD32"/>
<evidence type="ECO:0000256" key="1">
    <source>
        <dbReference type="SAM" id="SignalP"/>
    </source>
</evidence>
<dbReference type="InterPro" id="IPR044816">
    <property type="entry name" value="BURP"/>
</dbReference>
<dbReference type="PANTHER" id="PTHR31236">
    <property type="entry name" value="BURP DOMAIN PROTEIN USPL1-LIKE"/>
    <property type="match status" value="1"/>
</dbReference>
<sequence>MGFLKLLYFLSFLFLGVGANHADLEAYWKSQLPNTPMPKAVRDLLKDGKLPERGNFRLKPDATPALKTYGVRFIIYGRNPTEDELHIDPKVKVFFLEKDLHRGSSMDMQFVESVKSTTAFLPREVADSIPFSSKSIPEILNRFSVNPRSAQAKAIMETIAECEVPAMKGEDKTCATSLESMVDFATSKLGKNVLAASNEAPNADGKIQKYGVVGVFKLNNDKATVNDEFVACHKQKYAYAVFYCHTIQNTDAYMVNLVGADGTKVKAVVVCHKDTSAWDPNHEVLLLLKVKPGADPICHFFPGDHIVWVPKH</sequence>
<protein>
    <recommendedName>
        <fullName evidence="2">BURP domain-containing protein</fullName>
    </recommendedName>
</protein>
<dbReference type="InterPro" id="IPR004873">
    <property type="entry name" value="BURP_dom"/>
</dbReference>
<gene>
    <name evidence="3" type="ORF">GSCOC_T00009037001</name>
</gene>
<dbReference type="Pfam" id="PF03181">
    <property type="entry name" value="BURP"/>
    <property type="match status" value="1"/>
</dbReference>
<keyword evidence="1" id="KW-0732">Signal</keyword>
<evidence type="ECO:0000313" key="3">
    <source>
        <dbReference type="EMBL" id="CDP18474.1"/>
    </source>
</evidence>
<dbReference type="SMART" id="SM01045">
    <property type="entry name" value="BURP"/>
    <property type="match status" value="1"/>
</dbReference>
<feature type="chain" id="PRO_5001658510" description="BURP domain-containing protein" evidence="1">
    <location>
        <begin position="23"/>
        <end position="312"/>
    </location>
</feature>
<dbReference type="OMA" id="NYGNSHG"/>
<proteinExistence type="predicted"/>
<dbReference type="Gramene" id="CDP18474">
    <property type="protein sequence ID" value="CDP18474"/>
    <property type="gene ID" value="GSCOC_T00009037001"/>
</dbReference>
<dbReference type="PANTHER" id="PTHR31236:SF2">
    <property type="entry name" value="BURP DOMAIN PROTEIN RD22"/>
    <property type="match status" value="1"/>
</dbReference>
<name>A0A068VD32_COFCA</name>
<evidence type="ECO:0000313" key="4">
    <source>
        <dbReference type="Proteomes" id="UP000295252"/>
    </source>
</evidence>
<organism evidence="3 4">
    <name type="scientific">Coffea canephora</name>
    <name type="common">Robusta coffee</name>
    <dbReference type="NCBI Taxonomy" id="49390"/>
    <lineage>
        <taxon>Eukaryota</taxon>
        <taxon>Viridiplantae</taxon>
        <taxon>Streptophyta</taxon>
        <taxon>Embryophyta</taxon>
        <taxon>Tracheophyta</taxon>
        <taxon>Spermatophyta</taxon>
        <taxon>Magnoliopsida</taxon>
        <taxon>eudicotyledons</taxon>
        <taxon>Gunneridae</taxon>
        <taxon>Pentapetalae</taxon>
        <taxon>asterids</taxon>
        <taxon>lamiids</taxon>
        <taxon>Gentianales</taxon>
        <taxon>Rubiaceae</taxon>
        <taxon>Ixoroideae</taxon>
        <taxon>Gardenieae complex</taxon>
        <taxon>Bertiereae - Coffeeae clade</taxon>
        <taxon>Coffeeae</taxon>
        <taxon>Coffea</taxon>
    </lineage>
</organism>
<dbReference type="PROSITE" id="PS51277">
    <property type="entry name" value="BURP"/>
    <property type="match status" value="1"/>
</dbReference>
<reference evidence="4" key="1">
    <citation type="journal article" date="2014" name="Science">
        <title>The coffee genome provides insight into the convergent evolution of caffeine biosynthesis.</title>
        <authorList>
            <person name="Denoeud F."/>
            <person name="Carretero-Paulet L."/>
            <person name="Dereeper A."/>
            <person name="Droc G."/>
            <person name="Guyot R."/>
            <person name="Pietrella M."/>
            <person name="Zheng C."/>
            <person name="Alberti A."/>
            <person name="Anthony F."/>
            <person name="Aprea G."/>
            <person name="Aury J.M."/>
            <person name="Bento P."/>
            <person name="Bernard M."/>
            <person name="Bocs S."/>
            <person name="Campa C."/>
            <person name="Cenci A."/>
            <person name="Combes M.C."/>
            <person name="Crouzillat D."/>
            <person name="Da Silva C."/>
            <person name="Daddiego L."/>
            <person name="De Bellis F."/>
            <person name="Dussert S."/>
            <person name="Garsmeur O."/>
            <person name="Gayraud T."/>
            <person name="Guignon V."/>
            <person name="Jahn K."/>
            <person name="Jamilloux V."/>
            <person name="Joet T."/>
            <person name="Labadie K."/>
            <person name="Lan T."/>
            <person name="Leclercq J."/>
            <person name="Lepelley M."/>
            <person name="Leroy T."/>
            <person name="Li L.T."/>
            <person name="Librado P."/>
            <person name="Lopez L."/>
            <person name="Munoz A."/>
            <person name="Noel B."/>
            <person name="Pallavicini A."/>
            <person name="Perrotta G."/>
            <person name="Poncet V."/>
            <person name="Pot D."/>
            <person name="Priyono X."/>
            <person name="Rigoreau M."/>
            <person name="Rouard M."/>
            <person name="Rozas J."/>
            <person name="Tranchant-Dubreuil C."/>
            <person name="VanBuren R."/>
            <person name="Zhang Q."/>
            <person name="Andrade A.C."/>
            <person name="Argout X."/>
            <person name="Bertrand B."/>
            <person name="de Kochko A."/>
            <person name="Graziosi G."/>
            <person name="Henry R.J."/>
            <person name="Jayarama X."/>
            <person name="Ming R."/>
            <person name="Nagai C."/>
            <person name="Rounsley S."/>
            <person name="Sankoff D."/>
            <person name="Giuliano G."/>
            <person name="Albert V.A."/>
            <person name="Wincker P."/>
            <person name="Lashermes P."/>
        </authorList>
    </citation>
    <scope>NUCLEOTIDE SEQUENCE [LARGE SCALE GENOMIC DNA]</scope>
    <source>
        <strain evidence="4">cv. DH200-94</strain>
    </source>
</reference>
<feature type="signal peptide" evidence="1">
    <location>
        <begin position="1"/>
        <end position="22"/>
    </location>
</feature>
<evidence type="ECO:0000259" key="2">
    <source>
        <dbReference type="PROSITE" id="PS51277"/>
    </source>
</evidence>
<dbReference type="OrthoDB" id="654134at2759"/>